<dbReference type="FunFam" id="3.40.50.720:FF:000084">
    <property type="entry name" value="Short-chain dehydrogenase reductase"/>
    <property type="match status" value="1"/>
</dbReference>
<sequence>MDLELQGLRVLVTAGAGGIGLEIARSFVREGAKVHVCDVNDVALATVATSDPDVTRSRTDVADRADVSRLFEEALHALGGLDVLVNNAGIAGPTARVDEVDPEAWDRTLQVNITGQFNCARLAVRYLCESENASIINLSSAAGRFGFPLRSPYAASKWAVVGFTKTLAMELGPLGIRVNAILPGVVEGDRIRRVIGSKAQARGISYEEMQDEFLRHVSLRTAVTPQQIADQIVFLCSPRGRTISGQAISIDGDTQSLA</sequence>
<proteinExistence type="inferred from homology"/>
<dbReference type="Gene3D" id="3.40.50.720">
    <property type="entry name" value="NAD(P)-binding Rossmann-like Domain"/>
    <property type="match status" value="1"/>
</dbReference>
<dbReference type="PANTHER" id="PTHR24321">
    <property type="entry name" value="DEHYDROGENASES, SHORT CHAIN"/>
    <property type="match status" value="1"/>
</dbReference>
<dbReference type="GO" id="GO:0016491">
    <property type="term" value="F:oxidoreductase activity"/>
    <property type="evidence" value="ECO:0007669"/>
    <property type="project" value="UniProtKB-KW"/>
</dbReference>
<dbReference type="NCBIfam" id="NF009466">
    <property type="entry name" value="PRK12826.1-2"/>
    <property type="match status" value="1"/>
</dbReference>
<evidence type="ECO:0000313" key="3">
    <source>
        <dbReference type="EMBL" id="GEO18502.1"/>
    </source>
</evidence>
<evidence type="ECO:0000256" key="1">
    <source>
        <dbReference type="ARBA" id="ARBA00006484"/>
    </source>
</evidence>
<dbReference type="InterPro" id="IPR002347">
    <property type="entry name" value="SDR_fam"/>
</dbReference>
<dbReference type="SUPFAM" id="SSF51735">
    <property type="entry name" value="NAD(P)-binding Rossmann-fold domains"/>
    <property type="match status" value="1"/>
</dbReference>
<keyword evidence="2" id="KW-0560">Oxidoreductase</keyword>
<reference evidence="3 4" key="1">
    <citation type="submission" date="2019-07" db="EMBL/GenBank/DDBJ databases">
        <title>Whole genome shotgun sequence of Microvirga aerophila NBRC 106136.</title>
        <authorList>
            <person name="Hosoyama A."/>
            <person name="Uohara A."/>
            <person name="Ohji S."/>
            <person name="Ichikawa N."/>
        </authorList>
    </citation>
    <scope>NUCLEOTIDE SEQUENCE [LARGE SCALE GENOMIC DNA]</scope>
    <source>
        <strain evidence="3 4">NBRC 106136</strain>
    </source>
</reference>
<dbReference type="InterPro" id="IPR020904">
    <property type="entry name" value="Sc_DH/Rdtase_CS"/>
</dbReference>
<organism evidence="3 4">
    <name type="scientific">Microvirga aerophila</name>
    <dbReference type="NCBI Taxonomy" id="670291"/>
    <lineage>
        <taxon>Bacteria</taxon>
        <taxon>Pseudomonadati</taxon>
        <taxon>Pseudomonadota</taxon>
        <taxon>Alphaproteobacteria</taxon>
        <taxon>Hyphomicrobiales</taxon>
        <taxon>Methylobacteriaceae</taxon>
        <taxon>Microvirga</taxon>
    </lineage>
</organism>
<dbReference type="InterPro" id="IPR036291">
    <property type="entry name" value="NAD(P)-bd_dom_sf"/>
</dbReference>
<dbReference type="CDD" id="cd05233">
    <property type="entry name" value="SDR_c"/>
    <property type="match status" value="1"/>
</dbReference>
<comment type="similarity">
    <text evidence="1">Belongs to the short-chain dehydrogenases/reductases (SDR) family.</text>
</comment>
<dbReference type="RefSeq" id="WP_147023042.1">
    <property type="nucleotide sequence ID" value="NZ_BJYU01000200.1"/>
</dbReference>
<name>A0A512C2R4_9HYPH</name>
<dbReference type="PROSITE" id="PS00061">
    <property type="entry name" value="ADH_SHORT"/>
    <property type="match status" value="1"/>
</dbReference>
<dbReference type="PRINTS" id="PR00081">
    <property type="entry name" value="GDHRDH"/>
</dbReference>
<dbReference type="PANTHER" id="PTHR24321:SF8">
    <property type="entry name" value="ESTRADIOL 17-BETA-DEHYDROGENASE 8-RELATED"/>
    <property type="match status" value="1"/>
</dbReference>
<gene>
    <name evidence="3" type="ORF">MAE02_61980</name>
</gene>
<evidence type="ECO:0000313" key="4">
    <source>
        <dbReference type="Proteomes" id="UP000321085"/>
    </source>
</evidence>
<dbReference type="Pfam" id="PF13561">
    <property type="entry name" value="adh_short_C2"/>
    <property type="match status" value="1"/>
</dbReference>
<evidence type="ECO:0000256" key="2">
    <source>
        <dbReference type="ARBA" id="ARBA00023002"/>
    </source>
</evidence>
<dbReference type="EMBL" id="BJYU01000200">
    <property type="protein sequence ID" value="GEO18502.1"/>
    <property type="molecule type" value="Genomic_DNA"/>
</dbReference>
<accession>A0A512C2R4</accession>
<dbReference type="AlphaFoldDB" id="A0A512C2R4"/>
<keyword evidence="4" id="KW-1185">Reference proteome</keyword>
<protein>
    <submittedName>
        <fullName evidence="3">Short-chain dehydrogenase/reductase</fullName>
    </submittedName>
</protein>
<dbReference type="Proteomes" id="UP000321085">
    <property type="component" value="Unassembled WGS sequence"/>
</dbReference>
<comment type="caution">
    <text evidence="3">The sequence shown here is derived from an EMBL/GenBank/DDBJ whole genome shotgun (WGS) entry which is preliminary data.</text>
</comment>
<dbReference type="PRINTS" id="PR00080">
    <property type="entry name" value="SDRFAMILY"/>
</dbReference>